<dbReference type="SMART" id="SM00918">
    <property type="entry name" value="Lig_chan-Glu_bd"/>
    <property type="match status" value="1"/>
</dbReference>
<dbReference type="Gene3D" id="3.40.50.2300">
    <property type="match status" value="2"/>
</dbReference>
<dbReference type="SMART" id="SM00079">
    <property type="entry name" value="PBPe"/>
    <property type="match status" value="1"/>
</dbReference>
<evidence type="ECO:0000256" key="6">
    <source>
        <dbReference type="ARBA" id="ARBA00023018"/>
    </source>
</evidence>
<gene>
    <name evidence="24" type="primary">LOC113208715</name>
</gene>
<evidence type="ECO:0000313" key="23">
    <source>
        <dbReference type="Proteomes" id="UP000504606"/>
    </source>
</evidence>
<evidence type="ECO:0000256" key="9">
    <source>
        <dbReference type="ARBA" id="ARBA00023170"/>
    </source>
</evidence>
<comment type="similarity">
    <text evidence="1">Belongs to the glutamate-gated ion channel (TC 1.A.10.1) family.</text>
</comment>
<sequence>MGQLKLLTLVLGVCLAAAPRVASLPQQVHIGGLFESTEHDVGIAFARAVAAINADDSILPDVELVAKPIQVPQWDSFYTTKMVCELMSGGLAGIFGPSSATTTPEVQAVCDTMEVPHIQTLFNPYLNRETCSINLHPHHNTFSEILVRLTDAYEWKDYTILYEDDDSLVRVTRLLEKYDPRGPTVTVRQLPLEDMKPVFRELLHDNVKNIIIDCGINTLKDALAQAQQIGVMGKNFNYIITNLDFHTLDLEPYRYSGTNMTGLRIVRPDSPLVKSAVEAWASAAAMAGDTSDLEPENLKMGPALMWDAVHLFARALERLDQSRMVELPALECDDKKDQPGERGLASWDHGFSLLNFMRTTEIEGLTGTLRFDNQGFRTDYLLDIVELSPAGESTVTIGNVDLNTFNLTRIERAKEDQRRVLETVRNMTFRVQIAISEPYNMLQETATILTGNDRYEGFCIDLIKELALNLGFNYTFIHQPGMSFGECDNITERCTGMLGQVQKGEADLAITDLTITANRALGVDFTAPFMNLGIGLLHTVPKQMQPSLFSFLDPFSSEVWVYLLAAYVVVSVEMYIMARITPAEWTNPYPCIEEPEELENQFSMLNAFWFTIGAIMQQGSEIAPIAPSTRMVAGMWWFFSLIMVSSYTANLAAFLTVVPTQELISDPKQLLNQNKIKYGAKFPGSTWNFFAGSEDPIFKQLYANMEKVSDNLPGVKRVMDSGGAFAFFMESSSIEYQAQRECEVRQVGQNIDEKGYGIAMRKNAPYRSALSAGVVKLQESGKLSELRTRWWEQRRGGGKCSGAANKDSGQPELGMENMGGVFLVLGVGVSLAMLLAFAELVWDLTAKRHSGEVASFRAELLEELKFIFQWSGSTKPVKKSVKSEDKKVEDEQIKKDFQPLPYTDSEAGPIQNHKEPLF</sequence>
<dbReference type="PANTHER" id="PTHR18966">
    <property type="entry name" value="IONOTROPIC GLUTAMATE RECEPTOR"/>
    <property type="match status" value="1"/>
</dbReference>
<feature type="transmembrane region" description="Helical" evidence="19">
    <location>
        <begin position="559"/>
        <end position="578"/>
    </location>
</feature>
<keyword evidence="12" id="KW-1071">Ligand-gated ion channel</keyword>
<evidence type="ECO:0000256" key="4">
    <source>
        <dbReference type="ARBA" id="ARBA00022692"/>
    </source>
</evidence>
<keyword evidence="8 19" id="KW-0472">Membrane</keyword>
<feature type="compositionally biased region" description="Basic and acidic residues" evidence="18">
    <location>
        <begin position="881"/>
        <end position="897"/>
    </location>
</feature>
<evidence type="ECO:0000256" key="16">
    <source>
        <dbReference type="PIRSR" id="PIRSR601508-2"/>
    </source>
</evidence>
<evidence type="ECO:0000256" key="14">
    <source>
        <dbReference type="ARBA" id="ARBA00034104"/>
    </source>
</evidence>
<evidence type="ECO:0000256" key="8">
    <source>
        <dbReference type="ARBA" id="ARBA00023136"/>
    </source>
</evidence>
<evidence type="ECO:0000259" key="21">
    <source>
        <dbReference type="SMART" id="SM00079"/>
    </source>
</evidence>
<evidence type="ECO:0000256" key="5">
    <source>
        <dbReference type="ARBA" id="ARBA00022989"/>
    </source>
</evidence>
<evidence type="ECO:0000313" key="24">
    <source>
        <dbReference type="RefSeq" id="XP_052126880.1"/>
    </source>
</evidence>
<evidence type="ECO:0000256" key="18">
    <source>
        <dbReference type="SAM" id="MobiDB-lite"/>
    </source>
</evidence>
<comment type="subcellular location">
    <subcellularLocation>
        <location evidence="14">Postsynaptic cell membrane</location>
        <topology evidence="14">Multi-pass membrane protein</topology>
    </subcellularLocation>
</comment>
<evidence type="ECO:0000256" key="2">
    <source>
        <dbReference type="ARBA" id="ARBA00022448"/>
    </source>
</evidence>
<keyword evidence="6" id="KW-0770">Synapse</keyword>
<evidence type="ECO:0000256" key="12">
    <source>
        <dbReference type="ARBA" id="ARBA00023286"/>
    </source>
</evidence>
<keyword evidence="10" id="KW-0325">Glycoprotein</keyword>
<feature type="transmembrane region" description="Helical" evidence="19">
    <location>
        <begin position="821"/>
        <end position="842"/>
    </location>
</feature>
<feature type="site" description="Crucial to convey clamshell closure to channel opening" evidence="16">
    <location>
        <position position="664"/>
    </location>
</feature>
<evidence type="ECO:0000256" key="11">
    <source>
        <dbReference type="ARBA" id="ARBA00023257"/>
    </source>
</evidence>
<feature type="binding site" evidence="15">
    <location>
        <position position="519"/>
    </location>
    <ligand>
        <name>L-glutamate</name>
        <dbReference type="ChEBI" id="CHEBI:29985"/>
    </ligand>
</feature>
<dbReference type="GO" id="GO:0038023">
    <property type="term" value="F:signaling receptor activity"/>
    <property type="evidence" value="ECO:0007669"/>
    <property type="project" value="InterPro"/>
</dbReference>
<dbReference type="RefSeq" id="XP_052126880.1">
    <property type="nucleotide sequence ID" value="XM_052270920.1"/>
</dbReference>
<keyword evidence="17" id="KW-1015">Disulfide bond</keyword>
<evidence type="ECO:0000256" key="7">
    <source>
        <dbReference type="ARBA" id="ARBA00023065"/>
    </source>
</evidence>
<accession>A0A9C6U5Z1</accession>
<dbReference type="InterPro" id="IPR001508">
    <property type="entry name" value="Iono_Glu_rcpt_met"/>
</dbReference>
<reference evidence="24" key="1">
    <citation type="submission" date="2025-08" db="UniProtKB">
        <authorList>
            <consortium name="RefSeq"/>
        </authorList>
    </citation>
    <scope>IDENTIFICATION</scope>
    <source>
        <tissue evidence="24">Whole organism</tissue>
    </source>
</reference>
<keyword evidence="13" id="KW-0407">Ion channel</keyword>
<evidence type="ECO:0000259" key="22">
    <source>
        <dbReference type="SMART" id="SM00918"/>
    </source>
</evidence>
<keyword evidence="2" id="KW-0813">Transport</keyword>
<dbReference type="SUPFAM" id="SSF53822">
    <property type="entry name" value="Periplasmic binding protein-like I"/>
    <property type="match status" value="1"/>
</dbReference>
<evidence type="ECO:0000256" key="3">
    <source>
        <dbReference type="ARBA" id="ARBA00022475"/>
    </source>
</evidence>
<feature type="transmembrane region" description="Helical" evidence="19">
    <location>
        <begin position="636"/>
        <end position="658"/>
    </location>
</feature>
<dbReference type="Pfam" id="PF00060">
    <property type="entry name" value="Lig_chan"/>
    <property type="match status" value="1"/>
</dbReference>
<name>A0A9C6U5Z1_FRAOC</name>
<dbReference type="Pfam" id="PF10613">
    <property type="entry name" value="Lig_chan-Glu_bd"/>
    <property type="match status" value="1"/>
</dbReference>
<dbReference type="SUPFAM" id="SSF53850">
    <property type="entry name" value="Periplasmic binding protein-like II"/>
    <property type="match status" value="1"/>
</dbReference>
<dbReference type="GeneID" id="113208715"/>
<keyword evidence="5 19" id="KW-1133">Transmembrane helix</keyword>
<dbReference type="GO" id="GO:0045211">
    <property type="term" value="C:postsynaptic membrane"/>
    <property type="evidence" value="ECO:0007669"/>
    <property type="project" value="UniProtKB-SubCell"/>
</dbReference>
<keyword evidence="3" id="KW-1003">Cell membrane</keyword>
<organism evidence="23 24">
    <name type="scientific">Frankliniella occidentalis</name>
    <name type="common">Western flower thrips</name>
    <name type="synonym">Euthrips occidentalis</name>
    <dbReference type="NCBI Taxonomy" id="133901"/>
    <lineage>
        <taxon>Eukaryota</taxon>
        <taxon>Metazoa</taxon>
        <taxon>Ecdysozoa</taxon>
        <taxon>Arthropoda</taxon>
        <taxon>Hexapoda</taxon>
        <taxon>Insecta</taxon>
        <taxon>Pterygota</taxon>
        <taxon>Neoptera</taxon>
        <taxon>Paraneoptera</taxon>
        <taxon>Thysanoptera</taxon>
        <taxon>Terebrantia</taxon>
        <taxon>Thripoidea</taxon>
        <taxon>Thripidae</taxon>
        <taxon>Frankliniella</taxon>
    </lineage>
</organism>
<dbReference type="GO" id="GO:0015276">
    <property type="term" value="F:ligand-gated monoatomic ion channel activity"/>
    <property type="evidence" value="ECO:0007669"/>
    <property type="project" value="InterPro"/>
</dbReference>
<dbReference type="CDD" id="cd06382">
    <property type="entry name" value="PBP1_iGluR_Kainate"/>
    <property type="match status" value="1"/>
</dbReference>
<dbReference type="InterPro" id="IPR015683">
    <property type="entry name" value="Ionotropic_Glu_rcpt"/>
</dbReference>
<feature type="binding site" evidence="15">
    <location>
        <position position="730"/>
    </location>
    <ligand>
        <name>L-glutamate</name>
        <dbReference type="ChEBI" id="CHEBI:29985"/>
    </ligand>
</feature>
<feature type="chain" id="PRO_5039525000" evidence="20">
    <location>
        <begin position="24"/>
        <end position="918"/>
    </location>
</feature>
<evidence type="ECO:0000256" key="19">
    <source>
        <dbReference type="SAM" id="Phobius"/>
    </source>
</evidence>
<feature type="binding site" evidence="15">
    <location>
        <position position="514"/>
    </location>
    <ligand>
        <name>L-glutamate</name>
        <dbReference type="ChEBI" id="CHEBI:29985"/>
    </ligand>
</feature>
<dbReference type="PRINTS" id="PR00177">
    <property type="entry name" value="NMDARECEPTOR"/>
</dbReference>
<dbReference type="Gene3D" id="3.40.190.10">
    <property type="entry name" value="Periplasmic binding protein-like II"/>
    <property type="match status" value="2"/>
</dbReference>
<feature type="binding site" evidence="15">
    <location>
        <position position="686"/>
    </location>
    <ligand>
        <name>L-glutamate</name>
        <dbReference type="ChEBI" id="CHEBI:29985"/>
    </ligand>
</feature>
<keyword evidence="9" id="KW-0675">Receptor</keyword>
<evidence type="ECO:0000256" key="20">
    <source>
        <dbReference type="SAM" id="SignalP"/>
    </source>
</evidence>
<feature type="disulfide bond" evidence="17">
    <location>
        <begin position="84"/>
        <end position="332"/>
    </location>
</feature>
<protein>
    <submittedName>
        <fullName evidence="24">Glutamate receptor ionotropic, kainate 2-like</fullName>
    </submittedName>
</protein>
<evidence type="ECO:0000256" key="1">
    <source>
        <dbReference type="ARBA" id="ARBA00008685"/>
    </source>
</evidence>
<keyword evidence="7" id="KW-0406">Ion transport</keyword>
<feature type="site" description="Interaction with the cone snail toxin Con-ikot-ikot" evidence="16">
    <location>
        <position position="776"/>
    </location>
</feature>
<proteinExistence type="inferred from homology"/>
<feature type="region of interest" description="Disordered" evidence="18">
    <location>
        <begin position="876"/>
        <end position="918"/>
    </location>
</feature>
<keyword evidence="4 19" id="KW-0812">Transmembrane</keyword>
<evidence type="ECO:0000256" key="17">
    <source>
        <dbReference type="PIRSR" id="PIRSR601508-3"/>
    </source>
</evidence>
<dbReference type="InterPro" id="IPR019594">
    <property type="entry name" value="Glu/Gly-bd"/>
</dbReference>
<feature type="signal peptide" evidence="20">
    <location>
        <begin position="1"/>
        <end position="23"/>
    </location>
</feature>
<evidence type="ECO:0000256" key="10">
    <source>
        <dbReference type="ARBA" id="ARBA00023180"/>
    </source>
</evidence>
<dbReference type="FunFam" id="3.40.190.10:FF:000178">
    <property type="entry name" value="Glutamate receptor subunit"/>
    <property type="match status" value="1"/>
</dbReference>
<keyword evidence="20" id="KW-0732">Signal</keyword>
<dbReference type="InterPro" id="IPR001320">
    <property type="entry name" value="Iontro_rcpt_C"/>
</dbReference>
<evidence type="ECO:0000256" key="15">
    <source>
        <dbReference type="PIRSR" id="PIRSR601508-1"/>
    </source>
</evidence>
<feature type="domain" description="Ionotropic glutamate receptor L-glutamate and glycine-binding" evidence="22">
    <location>
        <begin position="438"/>
        <end position="503"/>
    </location>
</feature>
<dbReference type="Proteomes" id="UP000504606">
    <property type="component" value="Unplaced"/>
</dbReference>
<dbReference type="AlphaFoldDB" id="A0A9C6U5Z1"/>
<evidence type="ECO:0000256" key="13">
    <source>
        <dbReference type="ARBA" id="ARBA00023303"/>
    </source>
</evidence>
<dbReference type="FunFam" id="1.10.287.70:FF:000010">
    <property type="entry name" value="Putative glutamate receptor ionotropic kainate 1"/>
    <property type="match status" value="1"/>
</dbReference>
<keyword evidence="11" id="KW-0628">Postsynaptic cell membrane</keyword>
<dbReference type="KEGG" id="foc:113208715"/>
<keyword evidence="23" id="KW-1185">Reference proteome</keyword>
<dbReference type="Gene3D" id="1.10.287.70">
    <property type="match status" value="1"/>
</dbReference>
<feature type="binding site" evidence="15">
    <location>
        <position position="685"/>
    </location>
    <ligand>
        <name>L-glutamate</name>
        <dbReference type="ChEBI" id="CHEBI:29985"/>
    </ligand>
</feature>
<dbReference type="Pfam" id="PF01094">
    <property type="entry name" value="ANF_receptor"/>
    <property type="match status" value="1"/>
</dbReference>
<dbReference type="InterPro" id="IPR028082">
    <property type="entry name" value="Peripla_BP_I"/>
</dbReference>
<dbReference type="OrthoDB" id="5984008at2759"/>
<feature type="disulfide bond" evidence="17">
    <location>
        <begin position="742"/>
        <end position="800"/>
    </location>
</feature>
<feature type="domain" description="Ionotropic glutamate receptor C-terminal" evidence="21">
    <location>
        <begin position="428"/>
        <end position="793"/>
    </location>
</feature>
<dbReference type="InterPro" id="IPR001828">
    <property type="entry name" value="ANF_lig-bd_rcpt"/>
</dbReference>